<feature type="region of interest" description="Disordered" evidence="11">
    <location>
        <begin position="2366"/>
        <end position="2388"/>
    </location>
</feature>
<dbReference type="GO" id="GO:0030422">
    <property type="term" value="P:siRNA processing"/>
    <property type="evidence" value="ECO:0007669"/>
    <property type="project" value="TreeGrafter"/>
</dbReference>
<dbReference type="GO" id="GO:0031380">
    <property type="term" value="C:nuclear RNA-directed RNA polymerase complex"/>
    <property type="evidence" value="ECO:0007669"/>
    <property type="project" value="TreeGrafter"/>
</dbReference>
<reference evidence="14" key="1">
    <citation type="submission" date="2019-03" db="EMBL/GenBank/DDBJ databases">
        <title>Long read genome sequence of the mycoparasitic Pythium oligandrum ATCC 38472 isolated from sugarbeet rhizosphere.</title>
        <authorList>
            <person name="Gaulin E."/>
        </authorList>
    </citation>
    <scope>NUCLEOTIDE SEQUENCE</scope>
    <source>
        <strain evidence="14">ATCC 38472_TT</strain>
    </source>
</reference>
<dbReference type="Gene3D" id="3.40.50.300">
    <property type="entry name" value="P-loop containing nucleotide triphosphate hydrolases"/>
    <property type="match status" value="2"/>
</dbReference>
<dbReference type="SMART" id="SM00487">
    <property type="entry name" value="DEXDc"/>
    <property type="match status" value="1"/>
</dbReference>
<feature type="region of interest" description="Disordered" evidence="11">
    <location>
        <begin position="143"/>
        <end position="172"/>
    </location>
</feature>
<keyword evidence="5" id="KW-0548">Nucleotidyltransferase</keyword>
<feature type="compositionally biased region" description="Polar residues" evidence="11">
    <location>
        <begin position="161"/>
        <end position="172"/>
    </location>
</feature>
<dbReference type="PANTHER" id="PTHR23079:SF55">
    <property type="entry name" value="RNA-DIRECTED RNA POLYMERASE"/>
    <property type="match status" value="1"/>
</dbReference>
<evidence type="ECO:0000256" key="8">
    <source>
        <dbReference type="ARBA" id="ARBA00022884"/>
    </source>
</evidence>
<evidence type="ECO:0000256" key="11">
    <source>
        <dbReference type="SAM" id="MobiDB-lite"/>
    </source>
</evidence>
<keyword evidence="4" id="KW-0808">Transferase</keyword>
<evidence type="ECO:0000256" key="6">
    <source>
        <dbReference type="ARBA" id="ARBA00022741"/>
    </source>
</evidence>
<dbReference type="InterPro" id="IPR027417">
    <property type="entry name" value="P-loop_NTPase"/>
</dbReference>
<evidence type="ECO:0000256" key="5">
    <source>
        <dbReference type="ARBA" id="ARBA00022695"/>
    </source>
</evidence>
<gene>
    <name evidence="14" type="ORF">Poli38472_008377</name>
</gene>
<organism evidence="14 15">
    <name type="scientific">Pythium oligandrum</name>
    <name type="common">Mycoparasitic fungus</name>
    <dbReference type="NCBI Taxonomy" id="41045"/>
    <lineage>
        <taxon>Eukaryota</taxon>
        <taxon>Sar</taxon>
        <taxon>Stramenopiles</taxon>
        <taxon>Oomycota</taxon>
        <taxon>Peronosporomycetes</taxon>
        <taxon>Pythiales</taxon>
        <taxon>Pythiaceae</taxon>
        <taxon>Pythium</taxon>
    </lineage>
</organism>
<feature type="compositionally biased region" description="Polar residues" evidence="11">
    <location>
        <begin position="2375"/>
        <end position="2386"/>
    </location>
</feature>
<dbReference type="InterPro" id="IPR058752">
    <property type="entry name" value="RDRP_C_head"/>
</dbReference>
<dbReference type="InterPro" id="IPR057596">
    <property type="entry name" value="RDRP_core"/>
</dbReference>
<dbReference type="SUPFAM" id="SSF52540">
    <property type="entry name" value="P-loop containing nucleoside triphosphate hydrolases"/>
    <property type="match status" value="1"/>
</dbReference>
<dbReference type="InterPro" id="IPR043519">
    <property type="entry name" value="NT_sf"/>
</dbReference>
<evidence type="ECO:0000256" key="1">
    <source>
        <dbReference type="ARBA" id="ARBA00005762"/>
    </source>
</evidence>
<protein>
    <recommendedName>
        <fullName evidence="2">RNA-directed RNA polymerase</fullName>
        <ecNumber evidence="2">2.7.7.48</ecNumber>
    </recommendedName>
</protein>
<dbReference type="SUPFAM" id="SSF81301">
    <property type="entry name" value="Nucleotidyltransferase"/>
    <property type="match status" value="1"/>
</dbReference>
<sequence length="2655" mass="301333">MAEAEAATPWAVRCRRCDAHLVTGDHTVFLEESERAVHFAIDQEHLVEEERNDGNEWVVRSRRCERVRFLKMKQSHATKVKRQPFVVMCWSCQWKVGSLFEMDGWRQPEYLLDSKECALVVFREKDEVLPSRKRWRDTLEELRSREVTPSTRSPIEREQHAPTTSNKQNDTVLPTVFPTPETIRATFQPHGLLSSLRDYQQELAISALLENTIVYLPTGSGKTLVAVKVIDEMMKLNPQKKAVFLVPTIPLVAQQAGCMRRESGLQVAELSGQQLGANVKQIRIRRVAEADALSVTPQFFLNMAKEGEIRLEDFCVVVFDEAHHAIGAHPYRDILAKVALLPFHCRPRIVALTASPFGEKASSDGSNVSLSKLTQSYDAVFNTPTIATKDFPLQNVMHLAEWRTVEESYFEQELRKNVEKHVLSFESLVTKLPGGAAVQLLNAFDSNDAILFMVRGRLQRLQQKLKRGTDADRHAYTDAIKILSHIRKMLMSFVRLSIYGPASMALDLRDYFDRQHADTSSSIKKSYITHLEATLLSILNQHETRTDVSSRVRIIADVINRAEFDRNSRAIVFVRRRRTAIELAKVMERIPVLKKLNPTHFVGHNSFEGMSWESEQKPTLQRFRSGRIRLLVATNVLEEGLDVPECSLVIQFDGLVGLTSLIQSRGRVRHENGKFVILCTEEGKDAVNRMVKNELMMSDLARDEASTMSSKATVRELMGAVDSTQSYKPKAVPDAQAGTVMSQAHKLLVLSGFCVQLGNLDKGEAAQQVAVLEMLREYAHVRIVDSRHGLVALEAHDGQEDVDCYEAICRSLDFKLPTGPHFWIEMVSQAKSASTNAVDVVPISSDMLANVNEANTSREMIMCYRMLRGVMRGKGEFSKTAEHDIGDQAIFCWDACSLMIMTFEGLEYTFDPLAIYDRVIWMESRDNEASYILYATFQHPPMVRTLDEESRRVCIDLHMQSLSFAFHLTGDPSAIRKFRSDLRDQGFHIRDTHFERKSINEASLGRPGERMTSLPMAIAFHNFLSNSCHFLGSELPASFYEILHGLHEELREVALHEFLPQINSDVVQEFRDFLQRSWPILHGLASMSKSPMIYKVVVTPSRVLFDRPQLAPPNRIYRHFGSENFMQVHFRDENKERLEFSDQGISQRVRSVLLHGIKVQHCGANGAQEETHFRFLGCSLSQLRNGTCIFTGLNPASVREWIGDIHTIKSPNKYLKRLGQAFSSTRETFRVDKSVLQNPADDIKRGEYVFNDGCGEITSEGARAIASELSLRTTPSAFQIRLAGAKGVLVVSDFRGDSEASDPSRSVRLRKSMVKFTSFHNMLELVAHSGPSSAYLTRQSILILSDLGISDATFMAIQDSYIRELSEMIASPASALKEIRAHLPPDQLWWSDVVYGRHEDHDSIDPFHREIVRSIYRYKLTNTVLRARIPIANGRTLMGVVDFTGTLEYGEVYVQYTEVGNGQDEADRLITLHDCDVLVHRSPCHHPGDLRVLRCRENVPESLRSLRDCIVFPSKGERPHPDECTGGDLDGDTFVVIWDDRLIPLRSNVMTPMMFEGIADPPQSISTVDTAALVDFYLYALAHDILGVASNAHLALSDKSENGSFDRDALVLANICSQEVDCCKNPVHMDIVRKLAPPEYPDFMQNKEKAMYKSRKVLGKMFRRCNAIYESTVIPGGSDDFLPDRDYLIPGYEEFVNIASIVYQEYKFTIQALLRMSGAESEAELATGMVIDPDSLYKAEYFRFGEQCRDVYYRARESFRDEFMKSYGDMDRDDQRKVAAAWYLCAYSDKGEDRMLSFPWILADLLSVNKASAMPVPFVAVWKPVQENVTKLTIARLQASILGEIESRQEVLLTNLFERLLAVTALKSDLRPHFDEDIEFVLFGSTALLTFEPQSDLDVMVSNVQASEDFETLAGIIESMYGAVELRDQIRVPIISFSKDEWSFELCRAKNGPMKTWLFRAYMSKYPFFWPCVYFLLQWGKCSGLIRRRCGGGHEVMSPIGFLWLFLRFCCEAKLVEEINPDDEVSLESSPVTIFDVDEEVSFWTSLLEKLVGCDAEVADVSAATVIMSFLFYYGDLKTQDDAYAFRDPFDDPNNTQLMPESIGVVRDKCFIAVHQLTVSGGDITSLLRFSHDQRSQITLSRAFSRRVLESRDFFANKILRESGVSDKTKLQFLRHPNALRPDLLVADIVGDGESVHRIEQKIQGIEKELGMPSAKRSSETFHREGCTLLLFEGALSQQERLGFQVYMGDRHIHHEPVQLHQAHLVSFMNGQSWLENSVATFCTRFVRQMVRLSHFERLNPTVAQAKAIARFGYHYLINLPWSFKEEAIGAATIEQLEREFERGRSARELYESVLKVRERFKSEEREQVRDAVNSGDNPQSGNSAPFRSKALELQKGSTEKDRGVSHSFVSMIPAKLAVWLENFALEAKRMKEVIKTSSYQASIIWDGLEFNARLTPDLQLEGLKTRPCRWFSATLKMRQELKDDKSGMDSTPDVRYYVSTTEDVPPSHSLVQLLQRACGKAKDGRGLLCFMETTEPPSDKLPKVRLSDELMNEGISITNVVNVRHVTATTYQCHISGLSIRVQRIREFGLPSDKHHEGFLRVSEKTEAELVMPPLSPQARLDTDFAKCFLMSAIELVEYLRHKASFVEEDNDES</sequence>
<dbReference type="PANTHER" id="PTHR23079">
    <property type="entry name" value="RNA-DEPENDENT RNA POLYMERASE"/>
    <property type="match status" value="1"/>
</dbReference>
<comment type="catalytic activity">
    <reaction evidence="10">
        <text>RNA(n) + a ribonucleoside 5'-triphosphate = RNA(n+1) + diphosphate</text>
        <dbReference type="Rhea" id="RHEA:21248"/>
        <dbReference type="Rhea" id="RHEA-COMP:14527"/>
        <dbReference type="Rhea" id="RHEA-COMP:17342"/>
        <dbReference type="ChEBI" id="CHEBI:33019"/>
        <dbReference type="ChEBI" id="CHEBI:61557"/>
        <dbReference type="ChEBI" id="CHEBI:140395"/>
        <dbReference type="EC" id="2.7.7.48"/>
    </reaction>
</comment>
<dbReference type="Pfam" id="PF26253">
    <property type="entry name" value="RdRP_head"/>
    <property type="match status" value="1"/>
</dbReference>
<evidence type="ECO:0000313" key="15">
    <source>
        <dbReference type="Proteomes" id="UP000794436"/>
    </source>
</evidence>
<dbReference type="InterPro" id="IPR011545">
    <property type="entry name" value="DEAD/DEAH_box_helicase_dom"/>
</dbReference>
<dbReference type="OrthoDB" id="97541at2759"/>
<dbReference type="GO" id="GO:0003723">
    <property type="term" value="F:RNA binding"/>
    <property type="evidence" value="ECO:0007669"/>
    <property type="project" value="UniProtKB-KW"/>
</dbReference>
<name>A0A8K1CNA2_PYTOL</name>
<evidence type="ECO:0000256" key="2">
    <source>
        <dbReference type="ARBA" id="ARBA00012494"/>
    </source>
</evidence>
<keyword evidence="15" id="KW-1185">Reference proteome</keyword>
<evidence type="ECO:0000256" key="10">
    <source>
        <dbReference type="ARBA" id="ARBA00048744"/>
    </source>
</evidence>
<dbReference type="InterPro" id="IPR001650">
    <property type="entry name" value="Helicase_C-like"/>
</dbReference>
<keyword evidence="8" id="KW-0694">RNA-binding</keyword>
<evidence type="ECO:0000259" key="12">
    <source>
        <dbReference type="PROSITE" id="PS51192"/>
    </source>
</evidence>
<accession>A0A8K1CNA2</accession>
<evidence type="ECO:0000259" key="13">
    <source>
        <dbReference type="PROSITE" id="PS51194"/>
    </source>
</evidence>
<dbReference type="Pfam" id="PF05183">
    <property type="entry name" value="RdRP"/>
    <property type="match status" value="1"/>
</dbReference>
<evidence type="ECO:0000256" key="4">
    <source>
        <dbReference type="ARBA" id="ARBA00022679"/>
    </source>
</evidence>
<dbReference type="SMART" id="SM00490">
    <property type="entry name" value="HELICc"/>
    <property type="match status" value="1"/>
</dbReference>
<keyword evidence="6" id="KW-0547">Nucleotide-binding</keyword>
<dbReference type="GO" id="GO:0003968">
    <property type="term" value="F:RNA-directed RNA polymerase activity"/>
    <property type="evidence" value="ECO:0007669"/>
    <property type="project" value="UniProtKB-KW"/>
</dbReference>
<dbReference type="GO" id="GO:0005524">
    <property type="term" value="F:ATP binding"/>
    <property type="evidence" value="ECO:0007669"/>
    <property type="project" value="UniProtKB-KW"/>
</dbReference>
<dbReference type="PROSITE" id="PS51194">
    <property type="entry name" value="HELICASE_CTER"/>
    <property type="match status" value="1"/>
</dbReference>
<dbReference type="InterPro" id="IPR007855">
    <property type="entry name" value="RDRP"/>
</dbReference>
<dbReference type="Pfam" id="PF00270">
    <property type="entry name" value="DEAD"/>
    <property type="match status" value="1"/>
</dbReference>
<keyword evidence="3" id="KW-0696">RNA-directed RNA polymerase</keyword>
<evidence type="ECO:0000256" key="7">
    <source>
        <dbReference type="ARBA" id="ARBA00022840"/>
    </source>
</evidence>
<dbReference type="Proteomes" id="UP000794436">
    <property type="component" value="Unassembled WGS sequence"/>
</dbReference>
<keyword evidence="9" id="KW-0943">RNA-mediated gene silencing</keyword>
<dbReference type="Pfam" id="PF00271">
    <property type="entry name" value="Helicase_C"/>
    <property type="match status" value="1"/>
</dbReference>
<evidence type="ECO:0000313" key="14">
    <source>
        <dbReference type="EMBL" id="TMW65735.1"/>
    </source>
</evidence>
<feature type="domain" description="Helicase ATP-binding" evidence="12">
    <location>
        <begin position="203"/>
        <end position="374"/>
    </location>
</feature>
<dbReference type="EMBL" id="SPLM01000037">
    <property type="protein sequence ID" value="TMW65735.1"/>
    <property type="molecule type" value="Genomic_DNA"/>
</dbReference>
<dbReference type="EC" id="2.7.7.48" evidence="2"/>
<keyword evidence="7" id="KW-0067">ATP-binding</keyword>
<feature type="domain" description="Helicase C-terminal" evidence="13">
    <location>
        <begin position="554"/>
        <end position="713"/>
    </location>
</feature>
<comment type="similarity">
    <text evidence="1">Belongs to the RdRP family.</text>
</comment>
<comment type="caution">
    <text evidence="14">The sequence shown here is derived from an EMBL/GenBank/DDBJ whole genome shotgun (WGS) entry which is preliminary data.</text>
</comment>
<proteinExistence type="inferred from homology"/>
<evidence type="ECO:0000256" key="3">
    <source>
        <dbReference type="ARBA" id="ARBA00022484"/>
    </source>
</evidence>
<dbReference type="PROSITE" id="PS51192">
    <property type="entry name" value="HELICASE_ATP_BIND_1"/>
    <property type="match status" value="1"/>
</dbReference>
<dbReference type="InterPro" id="IPR014001">
    <property type="entry name" value="Helicase_ATP-bd"/>
</dbReference>
<evidence type="ECO:0000256" key="9">
    <source>
        <dbReference type="ARBA" id="ARBA00023158"/>
    </source>
</evidence>